<dbReference type="AlphaFoldDB" id="A0A7J3ZLS9"/>
<reference evidence="2" key="1">
    <citation type="journal article" date="2020" name="mSystems">
        <title>Genome- and Community-Level Interaction Insights into Carbon Utilization and Element Cycling Functions of Hydrothermarchaeota in Hydrothermal Sediment.</title>
        <authorList>
            <person name="Zhou Z."/>
            <person name="Liu Y."/>
            <person name="Xu W."/>
            <person name="Pan J."/>
            <person name="Luo Z.H."/>
            <person name="Li M."/>
        </authorList>
    </citation>
    <scope>NUCLEOTIDE SEQUENCE [LARGE SCALE GENOMIC DNA]</scope>
    <source>
        <strain evidence="2">SpSt-1116</strain>
    </source>
</reference>
<sequence length="161" mass="17442">MGFSTTITHAILVVAALTAASILSTAIIIKFNFITSTISQVVQSQANSLLTDITIIDVFYNSTGGYFIIYAKNTGNLEIARDSISKTDVYLGRYGDALDLYIYNASGGPGYWNYSKADPSSTSWLVGETITIKVYNRTTVQSPYHVKICLPSAVVEEFVGG</sequence>
<comment type="caution">
    <text evidence="2">The sequence shown here is derived from an EMBL/GenBank/DDBJ whole genome shotgun (WGS) entry which is preliminary data.</text>
</comment>
<dbReference type="GO" id="GO:0097588">
    <property type="term" value="P:archaeal or bacterial-type flagellum-dependent cell motility"/>
    <property type="evidence" value="ECO:0007669"/>
    <property type="project" value="InterPro"/>
</dbReference>
<evidence type="ECO:0000313" key="2">
    <source>
        <dbReference type="EMBL" id="HHQ81019.1"/>
    </source>
</evidence>
<feature type="transmembrane region" description="Helical" evidence="1">
    <location>
        <begin position="6"/>
        <end position="29"/>
    </location>
</feature>
<dbReference type="Pfam" id="PF01917">
    <property type="entry name" value="Flagellin_arch-type"/>
    <property type="match status" value="1"/>
</dbReference>
<dbReference type="InterPro" id="IPR002774">
    <property type="entry name" value="Flagellin_arc-type"/>
</dbReference>
<name>A0A7J3ZLS9_9CREN</name>
<organism evidence="2">
    <name type="scientific">Fervidicoccus fontis</name>
    <dbReference type="NCBI Taxonomy" id="683846"/>
    <lineage>
        <taxon>Archaea</taxon>
        <taxon>Thermoproteota</taxon>
        <taxon>Thermoprotei</taxon>
        <taxon>Fervidicoccales</taxon>
        <taxon>Fervidicoccaceae</taxon>
        <taxon>Fervidicoccus</taxon>
    </lineage>
</organism>
<keyword evidence="1" id="KW-0472">Membrane</keyword>
<keyword evidence="1" id="KW-0812">Transmembrane</keyword>
<accession>A0A7J3ZLS9</accession>
<protein>
    <recommendedName>
        <fullName evidence="3">Flagellin</fullName>
    </recommendedName>
</protein>
<evidence type="ECO:0008006" key="3">
    <source>
        <dbReference type="Google" id="ProtNLM"/>
    </source>
</evidence>
<gene>
    <name evidence="2" type="ORF">ENM78_06190</name>
</gene>
<dbReference type="GO" id="GO:0005198">
    <property type="term" value="F:structural molecule activity"/>
    <property type="evidence" value="ECO:0007669"/>
    <property type="project" value="InterPro"/>
</dbReference>
<proteinExistence type="predicted"/>
<evidence type="ECO:0000256" key="1">
    <source>
        <dbReference type="SAM" id="Phobius"/>
    </source>
</evidence>
<dbReference type="EMBL" id="DRZC01000080">
    <property type="protein sequence ID" value="HHQ81019.1"/>
    <property type="molecule type" value="Genomic_DNA"/>
</dbReference>
<keyword evidence="1" id="KW-1133">Transmembrane helix</keyword>